<feature type="transmembrane region" description="Helical" evidence="7">
    <location>
        <begin position="157"/>
        <end position="184"/>
    </location>
</feature>
<dbReference type="CDD" id="cd06173">
    <property type="entry name" value="MFS_MefA_like"/>
    <property type="match status" value="1"/>
</dbReference>
<dbReference type="PANTHER" id="PTHR23513:SF6">
    <property type="entry name" value="MAJOR FACILITATOR SUPERFAMILY ASSOCIATED DOMAIN-CONTAINING PROTEIN"/>
    <property type="match status" value="1"/>
</dbReference>
<dbReference type="Proteomes" id="UP000547458">
    <property type="component" value="Unassembled WGS sequence"/>
</dbReference>
<dbReference type="InterPro" id="IPR036259">
    <property type="entry name" value="MFS_trans_sf"/>
</dbReference>
<evidence type="ECO:0000256" key="7">
    <source>
        <dbReference type="SAM" id="Phobius"/>
    </source>
</evidence>
<feature type="transmembrane region" description="Helical" evidence="7">
    <location>
        <begin position="278"/>
        <end position="299"/>
    </location>
</feature>
<dbReference type="Pfam" id="PF05977">
    <property type="entry name" value="MFS_3"/>
    <property type="match status" value="1"/>
</dbReference>
<dbReference type="EMBL" id="JAATJL010000001">
    <property type="protein sequence ID" value="NJC21049.1"/>
    <property type="molecule type" value="Genomic_DNA"/>
</dbReference>
<feature type="transmembrane region" description="Helical" evidence="7">
    <location>
        <begin position="346"/>
        <end position="366"/>
    </location>
</feature>
<keyword evidence="2" id="KW-0813">Transport</keyword>
<protein>
    <submittedName>
        <fullName evidence="8">MFS family permease</fullName>
    </submittedName>
</protein>
<dbReference type="AlphaFoldDB" id="A0A846RIN7"/>
<dbReference type="RefSeq" id="WP_167990345.1">
    <property type="nucleotide sequence ID" value="NZ_JAATJL010000001.1"/>
</dbReference>
<dbReference type="SUPFAM" id="SSF103473">
    <property type="entry name" value="MFS general substrate transporter"/>
    <property type="match status" value="1"/>
</dbReference>
<accession>A0A846RIN7</accession>
<evidence type="ECO:0000256" key="4">
    <source>
        <dbReference type="ARBA" id="ARBA00022692"/>
    </source>
</evidence>
<evidence type="ECO:0000256" key="5">
    <source>
        <dbReference type="ARBA" id="ARBA00022989"/>
    </source>
</evidence>
<sequence>MSLGREYRKLWAGNAASNFGDGVSFIAIPLLATALTADPLLIAGLSMVYSGARLLVVLPVGAFVDRLDRKRILWAGNLARGILLGVLALLVASGAESILALYIVFTLIGLLETATDNAALSILPSIVGTKDLDKANSQIAATQLIADEFVGPPIGGLMFAAAVALPVAVTGGAYAAAAIFFVGLTGTFRPACSGHPPSLRREVKEGASWLVRHRLLRTLAIVTGLASIAYMMPFSILVLFARDNLGLDPAGYGVLLSVSALGGLAGSAIAVPLRRWVGYAATAAGSLVLGSLALIVIAWSNTSWIAGPALAAYILHAVLYSVCVASIRQRLVPEGLRGRVNAVSKLFALAGLAIGAGLGGILASTVGLEAPFVAGGILFAICTLIAWPALQDWERASVED</sequence>
<feature type="transmembrane region" description="Helical" evidence="7">
    <location>
        <begin position="252"/>
        <end position="271"/>
    </location>
</feature>
<dbReference type="GO" id="GO:0005886">
    <property type="term" value="C:plasma membrane"/>
    <property type="evidence" value="ECO:0007669"/>
    <property type="project" value="UniProtKB-SubCell"/>
</dbReference>
<reference evidence="8 9" key="1">
    <citation type="submission" date="2020-03" db="EMBL/GenBank/DDBJ databases">
        <title>Sequencing the genomes of 1000 actinobacteria strains.</title>
        <authorList>
            <person name="Klenk H.-P."/>
        </authorList>
    </citation>
    <scope>NUCLEOTIDE SEQUENCE [LARGE SCALE GENOMIC DNA]</scope>
    <source>
        <strain evidence="8 9">DSM 16403</strain>
    </source>
</reference>
<dbReference type="Gene3D" id="1.20.1250.20">
    <property type="entry name" value="MFS general substrate transporter like domains"/>
    <property type="match status" value="1"/>
</dbReference>
<evidence type="ECO:0000313" key="8">
    <source>
        <dbReference type="EMBL" id="NJC21049.1"/>
    </source>
</evidence>
<keyword evidence="6 7" id="KW-0472">Membrane</keyword>
<evidence type="ECO:0000313" key="9">
    <source>
        <dbReference type="Proteomes" id="UP000547458"/>
    </source>
</evidence>
<evidence type="ECO:0000256" key="1">
    <source>
        <dbReference type="ARBA" id="ARBA00004651"/>
    </source>
</evidence>
<evidence type="ECO:0000256" key="2">
    <source>
        <dbReference type="ARBA" id="ARBA00022448"/>
    </source>
</evidence>
<keyword evidence="4 7" id="KW-0812">Transmembrane</keyword>
<feature type="transmembrane region" description="Helical" evidence="7">
    <location>
        <begin position="84"/>
        <end position="111"/>
    </location>
</feature>
<feature type="transmembrane region" description="Helical" evidence="7">
    <location>
        <begin position="305"/>
        <end position="325"/>
    </location>
</feature>
<keyword evidence="3" id="KW-1003">Cell membrane</keyword>
<keyword evidence="9" id="KW-1185">Reference proteome</keyword>
<feature type="transmembrane region" description="Helical" evidence="7">
    <location>
        <begin position="372"/>
        <end position="390"/>
    </location>
</feature>
<evidence type="ECO:0000256" key="6">
    <source>
        <dbReference type="ARBA" id="ARBA00023136"/>
    </source>
</evidence>
<gene>
    <name evidence="8" type="ORF">BJ994_000125</name>
</gene>
<evidence type="ECO:0000256" key="3">
    <source>
        <dbReference type="ARBA" id="ARBA00022475"/>
    </source>
</evidence>
<dbReference type="InterPro" id="IPR010290">
    <property type="entry name" value="TM_effector"/>
</dbReference>
<comment type="caution">
    <text evidence="8">The sequence shown here is derived from an EMBL/GenBank/DDBJ whole genome shotgun (WGS) entry which is preliminary data.</text>
</comment>
<dbReference type="PANTHER" id="PTHR23513">
    <property type="entry name" value="INTEGRAL MEMBRANE EFFLUX PROTEIN-RELATED"/>
    <property type="match status" value="1"/>
</dbReference>
<proteinExistence type="predicted"/>
<feature type="transmembrane region" description="Helical" evidence="7">
    <location>
        <begin position="12"/>
        <end position="35"/>
    </location>
</feature>
<feature type="transmembrane region" description="Helical" evidence="7">
    <location>
        <begin position="41"/>
        <end position="64"/>
    </location>
</feature>
<feature type="transmembrane region" description="Helical" evidence="7">
    <location>
        <begin position="219"/>
        <end position="240"/>
    </location>
</feature>
<name>A0A846RIN7_9MICC</name>
<keyword evidence="5 7" id="KW-1133">Transmembrane helix</keyword>
<organism evidence="8 9">
    <name type="scientific">Arthrobacter pigmenti</name>
    <dbReference type="NCBI Taxonomy" id="271432"/>
    <lineage>
        <taxon>Bacteria</taxon>
        <taxon>Bacillati</taxon>
        <taxon>Actinomycetota</taxon>
        <taxon>Actinomycetes</taxon>
        <taxon>Micrococcales</taxon>
        <taxon>Micrococcaceae</taxon>
        <taxon>Arthrobacter</taxon>
    </lineage>
</organism>
<comment type="subcellular location">
    <subcellularLocation>
        <location evidence="1">Cell membrane</location>
        <topology evidence="1">Multi-pass membrane protein</topology>
    </subcellularLocation>
</comment>